<evidence type="ECO:0000256" key="1">
    <source>
        <dbReference type="SAM" id="MobiDB-lite"/>
    </source>
</evidence>
<sequence>MAKNVMKISSVMIMIMIIVGFVQAGYDPQFAPTKSNNTHGLVSNAASKPIRDEFINGLRDKLLTDWVIGDKLSDRLPNPSPRLPDLEERERKPARRRSNVEDTHGAKFEKAGSCSD</sequence>
<evidence type="ECO:0000313" key="4">
    <source>
        <dbReference type="Proteomes" id="UP000257109"/>
    </source>
</evidence>
<keyword evidence="2" id="KW-0732">Signal</keyword>
<feature type="signal peptide" evidence="2">
    <location>
        <begin position="1"/>
        <end position="24"/>
    </location>
</feature>
<gene>
    <name evidence="3" type="ORF">CR513_18678</name>
</gene>
<feature type="region of interest" description="Disordered" evidence="1">
    <location>
        <begin position="71"/>
        <end position="116"/>
    </location>
</feature>
<keyword evidence="4" id="KW-1185">Reference proteome</keyword>
<feature type="chain" id="PRO_5017018450" evidence="2">
    <location>
        <begin position="25"/>
        <end position="116"/>
    </location>
</feature>
<accession>A0A371H6H9</accession>
<name>A0A371H6H9_MUCPR</name>
<dbReference type="AlphaFoldDB" id="A0A371H6H9"/>
<feature type="compositionally biased region" description="Basic and acidic residues" evidence="1">
    <location>
        <begin position="98"/>
        <end position="110"/>
    </location>
</feature>
<feature type="non-terminal residue" evidence="3">
    <location>
        <position position="1"/>
    </location>
</feature>
<organism evidence="3 4">
    <name type="scientific">Mucuna pruriens</name>
    <name type="common">Velvet bean</name>
    <name type="synonym">Dolichos pruriens</name>
    <dbReference type="NCBI Taxonomy" id="157652"/>
    <lineage>
        <taxon>Eukaryota</taxon>
        <taxon>Viridiplantae</taxon>
        <taxon>Streptophyta</taxon>
        <taxon>Embryophyta</taxon>
        <taxon>Tracheophyta</taxon>
        <taxon>Spermatophyta</taxon>
        <taxon>Magnoliopsida</taxon>
        <taxon>eudicotyledons</taxon>
        <taxon>Gunneridae</taxon>
        <taxon>Pentapetalae</taxon>
        <taxon>rosids</taxon>
        <taxon>fabids</taxon>
        <taxon>Fabales</taxon>
        <taxon>Fabaceae</taxon>
        <taxon>Papilionoideae</taxon>
        <taxon>50 kb inversion clade</taxon>
        <taxon>NPAAA clade</taxon>
        <taxon>indigoferoid/millettioid clade</taxon>
        <taxon>Phaseoleae</taxon>
        <taxon>Mucuna</taxon>
    </lineage>
</organism>
<comment type="caution">
    <text evidence="3">The sequence shown here is derived from an EMBL/GenBank/DDBJ whole genome shotgun (WGS) entry which is preliminary data.</text>
</comment>
<reference evidence="3" key="1">
    <citation type="submission" date="2018-05" db="EMBL/GenBank/DDBJ databases">
        <title>Draft genome of Mucuna pruriens seed.</title>
        <authorList>
            <person name="Nnadi N.E."/>
            <person name="Vos R."/>
            <person name="Hasami M.H."/>
            <person name="Devisetty U.K."/>
            <person name="Aguiy J.C."/>
        </authorList>
    </citation>
    <scope>NUCLEOTIDE SEQUENCE [LARGE SCALE GENOMIC DNA]</scope>
    <source>
        <strain evidence="3">JCA_2017</strain>
    </source>
</reference>
<protein>
    <submittedName>
        <fullName evidence="3">Uncharacterized protein</fullName>
    </submittedName>
</protein>
<evidence type="ECO:0000256" key="2">
    <source>
        <dbReference type="SAM" id="SignalP"/>
    </source>
</evidence>
<dbReference type="EMBL" id="QJKJ01003458">
    <property type="protein sequence ID" value="RDX98400.1"/>
    <property type="molecule type" value="Genomic_DNA"/>
</dbReference>
<evidence type="ECO:0000313" key="3">
    <source>
        <dbReference type="EMBL" id="RDX98400.1"/>
    </source>
</evidence>
<dbReference type="Proteomes" id="UP000257109">
    <property type="component" value="Unassembled WGS sequence"/>
</dbReference>
<proteinExistence type="predicted"/>